<feature type="non-terminal residue" evidence="1">
    <location>
        <position position="58"/>
    </location>
</feature>
<protein>
    <submittedName>
        <fullName evidence="1">42435_t:CDS:1</fullName>
    </submittedName>
</protein>
<name>A0ABN7X8M4_GIGMA</name>
<evidence type="ECO:0000313" key="2">
    <source>
        <dbReference type="Proteomes" id="UP000789901"/>
    </source>
</evidence>
<dbReference type="EMBL" id="CAJVQB010100738">
    <property type="protein sequence ID" value="CAG8850371.1"/>
    <property type="molecule type" value="Genomic_DNA"/>
</dbReference>
<keyword evidence="2" id="KW-1185">Reference proteome</keyword>
<dbReference type="Proteomes" id="UP000789901">
    <property type="component" value="Unassembled WGS sequence"/>
</dbReference>
<organism evidence="1 2">
    <name type="scientific">Gigaspora margarita</name>
    <dbReference type="NCBI Taxonomy" id="4874"/>
    <lineage>
        <taxon>Eukaryota</taxon>
        <taxon>Fungi</taxon>
        <taxon>Fungi incertae sedis</taxon>
        <taxon>Mucoromycota</taxon>
        <taxon>Glomeromycotina</taxon>
        <taxon>Glomeromycetes</taxon>
        <taxon>Diversisporales</taxon>
        <taxon>Gigasporaceae</taxon>
        <taxon>Gigaspora</taxon>
    </lineage>
</organism>
<reference evidence="1 2" key="1">
    <citation type="submission" date="2021-06" db="EMBL/GenBank/DDBJ databases">
        <authorList>
            <person name="Kallberg Y."/>
            <person name="Tangrot J."/>
            <person name="Rosling A."/>
        </authorList>
    </citation>
    <scope>NUCLEOTIDE SEQUENCE [LARGE SCALE GENOMIC DNA]</scope>
    <source>
        <strain evidence="1 2">120-4 pot B 10/14</strain>
    </source>
</reference>
<accession>A0ABN7X8M4</accession>
<feature type="non-terminal residue" evidence="1">
    <location>
        <position position="1"/>
    </location>
</feature>
<evidence type="ECO:0000313" key="1">
    <source>
        <dbReference type="EMBL" id="CAG8850371.1"/>
    </source>
</evidence>
<proteinExistence type="predicted"/>
<sequence>PKTSASKILAHKHLAPKLLVNNPLSSEPLTLVIFYSFNEFNKQFFITTTAVFNIRMSL</sequence>
<comment type="caution">
    <text evidence="1">The sequence shown here is derived from an EMBL/GenBank/DDBJ whole genome shotgun (WGS) entry which is preliminary data.</text>
</comment>
<gene>
    <name evidence="1" type="ORF">GMARGA_LOCUS40181</name>
</gene>